<feature type="domain" description="Dof-type" evidence="11">
    <location>
        <begin position="145"/>
        <end position="199"/>
    </location>
</feature>
<dbReference type="AlphaFoldDB" id="A0A804IZH4"/>
<dbReference type="EnsemblPlants" id="Ma05_t00910.1">
    <property type="protein sequence ID" value="Ma05_p00910.1"/>
    <property type="gene ID" value="Ma05_g00910"/>
</dbReference>
<feature type="region of interest" description="Disordered" evidence="10">
    <location>
        <begin position="283"/>
        <end position="307"/>
    </location>
</feature>
<comment type="function">
    <text evidence="9">Transcription factor that binds specifically to a 5'-AA[AG]G-3' consensus core sequence.</text>
</comment>
<feature type="compositionally biased region" description="Low complexity" evidence="10">
    <location>
        <begin position="295"/>
        <end position="306"/>
    </location>
</feature>
<evidence type="ECO:0000259" key="11">
    <source>
        <dbReference type="PROSITE" id="PS50884"/>
    </source>
</evidence>
<organism evidence="13 14">
    <name type="scientific">Musa acuminata subsp. malaccensis</name>
    <name type="common">Wild banana</name>
    <name type="synonym">Musa malaccensis</name>
    <dbReference type="NCBI Taxonomy" id="214687"/>
    <lineage>
        <taxon>Eukaryota</taxon>
        <taxon>Viridiplantae</taxon>
        <taxon>Streptophyta</taxon>
        <taxon>Embryophyta</taxon>
        <taxon>Tracheophyta</taxon>
        <taxon>Spermatophyta</taxon>
        <taxon>Magnoliopsida</taxon>
        <taxon>Liliopsida</taxon>
        <taxon>Zingiberales</taxon>
        <taxon>Musaceae</taxon>
        <taxon>Musa</taxon>
    </lineage>
</organism>
<dbReference type="Gramene" id="Ma05_t00910.1">
    <property type="protein sequence ID" value="Ma05_p00910.1"/>
    <property type="gene ID" value="Ma05_g00910"/>
</dbReference>
<keyword evidence="6 9" id="KW-0804">Transcription</keyword>
<evidence type="ECO:0000256" key="7">
    <source>
        <dbReference type="ARBA" id="ARBA00023242"/>
    </source>
</evidence>
<name>A0A804IZH4_MUSAM</name>
<protein>
    <recommendedName>
        <fullName evidence="9">Dof zinc finger protein</fullName>
    </recommendedName>
</protein>
<dbReference type="Pfam" id="PF02701">
    <property type="entry name" value="Zn_ribbon_Dof"/>
    <property type="match status" value="1"/>
</dbReference>
<gene>
    <name evidence="12" type="ORF">GSMUA_253180.1</name>
</gene>
<keyword evidence="7 8" id="KW-0539">Nucleus</keyword>
<keyword evidence="14" id="KW-1185">Reference proteome</keyword>
<dbReference type="GO" id="GO:0008270">
    <property type="term" value="F:zinc ion binding"/>
    <property type="evidence" value="ECO:0007669"/>
    <property type="project" value="UniProtKB-KW"/>
</dbReference>
<dbReference type="GO" id="GO:0003677">
    <property type="term" value="F:DNA binding"/>
    <property type="evidence" value="ECO:0007669"/>
    <property type="project" value="UniProtKB-UniRule"/>
</dbReference>
<reference evidence="13" key="2">
    <citation type="submission" date="2021-05" db="UniProtKB">
        <authorList>
            <consortium name="EnsemblPlants"/>
        </authorList>
    </citation>
    <scope>IDENTIFICATION</scope>
    <source>
        <strain evidence="13">subsp. malaccensis</strain>
    </source>
</reference>
<evidence type="ECO:0000256" key="8">
    <source>
        <dbReference type="PROSITE-ProRule" id="PRU00071"/>
    </source>
</evidence>
<reference evidence="12" key="1">
    <citation type="submission" date="2021-03" db="EMBL/GenBank/DDBJ databases">
        <authorList>
            <consortium name="Genoscope - CEA"/>
            <person name="William W."/>
        </authorList>
    </citation>
    <scope>NUCLEOTIDE SEQUENCE</scope>
    <source>
        <strain evidence="12">Doubled-haploid Pahang</strain>
    </source>
</reference>
<keyword evidence="1 9" id="KW-0479">Metal-binding</keyword>
<dbReference type="EMBL" id="HG996470">
    <property type="protein sequence ID" value="CAG1837141.1"/>
    <property type="molecule type" value="Genomic_DNA"/>
</dbReference>
<feature type="region of interest" description="Disordered" evidence="10">
    <location>
        <begin position="190"/>
        <end position="224"/>
    </location>
</feature>
<evidence type="ECO:0000313" key="14">
    <source>
        <dbReference type="Proteomes" id="UP000012960"/>
    </source>
</evidence>
<dbReference type="GO" id="GO:0003700">
    <property type="term" value="F:DNA-binding transcription factor activity"/>
    <property type="evidence" value="ECO:0007669"/>
    <property type="project" value="UniProtKB-UniRule"/>
</dbReference>
<evidence type="ECO:0000256" key="10">
    <source>
        <dbReference type="SAM" id="MobiDB-lite"/>
    </source>
</evidence>
<evidence type="ECO:0000256" key="2">
    <source>
        <dbReference type="ARBA" id="ARBA00022771"/>
    </source>
</evidence>
<dbReference type="GO" id="GO:0005634">
    <property type="term" value="C:nucleus"/>
    <property type="evidence" value="ECO:0007669"/>
    <property type="project" value="UniProtKB-SubCell"/>
</dbReference>
<comment type="subcellular location">
    <subcellularLocation>
        <location evidence="8 9">Nucleus</location>
    </subcellularLocation>
</comment>
<evidence type="ECO:0000256" key="1">
    <source>
        <dbReference type="ARBA" id="ARBA00022723"/>
    </source>
</evidence>
<evidence type="ECO:0000256" key="5">
    <source>
        <dbReference type="ARBA" id="ARBA00023125"/>
    </source>
</evidence>
<dbReference type="Proteomes" id="UP000012960">
    <property type="component" value="Unplaced"/>
</dbReference>
<dbReference type="FunCoup" id="A0A804IZH4">
    <property type="interactions" value="2748"/>
</dbReference>
<keyword evidence="5 8" id="KW-0238">DNA-binding</keyword>
<keyword evidence="4 9" id="KW-0805">Transcription regulation</keyword>
<evidence type="ECO:0000256" key="3">
    <source>
        <dbReference type="ARBA" id="ARBA00022833"/>
    </source>
</evidence>
<evidence type="ECO:0000256" key="4">
    <source>
        <dbReference type="ARBA" id="ARBA00023015"/>
    </source>
</evidence>
<dbReference type="PROSITE" id="PS50884">
    <property type="entry name" value="ZF_DOF_2"/>
    <property type="match status" value="1"/>
</dbReference>
<dbReference type="InterPro" id="IPR045174">
    <property type="entry name" value="Dof"/>
</dbReference>
<evidence type="ECO:0000313" key="12">
    <source>
        <dbReference type="EMBL" id="CAG1837141.1"/>
    </source>
</evidence>
<keyword evidence="3 9" id="KW-0862">Zinc</keyword>
<keyword evidence="2 8" id="KW-0863">Zinc-finger</keyword>
<evidence type="ECO:0000313" key="13">
    <source>
        <dbReference type="EnsemblPlants" id="Ma05_p00910.1"/>
    </source>
</evidence>
<evidence type="ECO:0000256" key="9">
    <source>
        <dbReference type="RuleBase" id="RU369094"/>
    </source>
</evidence>
<dbReference type="PROSITE" id="PS01361">
    <property type="entry name" value="ZF_DOF_1"/>
    <property type="match status" value="1"/>
</dbReference>
<dbReference type="InterPro" id="IPR003851">
    <property type="entry name" value="Znf_Dof"/>
</dbReference>
<dbReference type="PANTHER" id="PTHR31992:SF316">
    <property type="entry name" value="DOF ZINC FINGER PROTEIN DOF1.2"/>
    <property type="match status" value="1"/>
</dbReference>
<proteinExistence type="predicted"/>
<dbReference type="InParanoid" id="A0A804IZH4"/>
<accession>A0A804IZH4</accession>
<sequence>MPRHTTTLVNTSYFHDIYVTTRAYVLPASLSPLPLSWRGEPAQASHCLLPTSRRITSVTDPKLPPLYPCVLSPPHALPTPQPWPTNYDPFASSSLSSSLAFFRPLLFRPSGGGSTAMLSSNDNVLSYAPPVVADRRWKPIVELAPNCPRCHSSNTKFCYYNNYSLSQPRYFCKGCRRYWTKGGSLRNVPVGGGCRKSRRAKSTKPSTVSPVAGSITNSSPPLLPGPIRPDLMLNEMVSDSCMTRAATIDDSTAPADGSSIDLQALYAKYSNQRPQTEIGPATAESQLEEGDHEPVGSVGTSSESSSCNQVFSQPMEEEEEEEAIALLRQVDPPYNIEHSRLPLDLTGPVEWPMQPVTNYVSLDCPSGSGLNYEEFESVAVGGMHHQQSPLTDDWSLLDYSSFDAFYRC</sequence>
<feature type="compositionally biased region" description="Polar residues" evidence="10">
    <location>
        <begin position="203"/>
        <end position="220"/>
    </location>
</feature>
<dbReference type="PANTHER" id="PTHR31992">
    <property type="entry name" value="DOF ZINC FINGER PROTEIN DOF1.4-RELATED"/>
    <property type="match status" value="1"/>
</dbReference>
<evidence type="ECO:0000256" key="6">
    <source>
        <dbReference type="ARBA" id="ARBA00023163"/>
    </source>
</evidence>